<accession>A0A5J4KTS9</accession>
<reference evidence="1 2" key="1">
    <citation type="submission" date="2019-10" db="EMBL/GenBank/DDBJ databases">
        <title>Dictyobacter vulcani sp. nov., within the class Ktedonobacteria, isolated from soil of volcanic Mt. Zao.</title>
        <authorList>
            <person name="Zheng Y."/>
            <person name="Wang C.M."/>
            <person name="Sakai Y."/>
            <person name="Abe K."/>
            <person name="Yokota A."/>
            <person name="Yabe S."/>
        </authorList>
    </citation>
    <scope>NUCLEOTIDE SEQUENCE [LARGE SCALE GENOMIC DNA]</scope>
    <source>
        <strain evidence="1 2">W12</strain>
    </source>
</reference>
<dbReference type="Proteomes" id="UP000326912">
    <property type="component" value="Unassembled WGS sequence"/>
</dbReference>
<evidence type="ECO:0000313" key="1">
    <source>
        <dbReference type="EMBL" id="GER89837.1"/>
    </source>
</evidence>
<comment type="caution">
    <text evidence="1">The sequence shown here is derived from an EMBL/GenBank/DDBJ whole genome shotgun (WGS) entry which is preliminary data.</text>
</comment>
<name>A0A5J4KTS9_9CHLR</name>
<protein>
    <submittedName>
        <fullName evidence="1">Uncharacterized protein</fullName>
    </submittedName>
</protein>
<keyword evidence="2" id="KW-1185">Reference proteome</keyword>
<sequence>MVWYDCERNMKSDYYHIKDARLNKRLKRAFGMDERELATLARVDFVRGEGFLFCFVAN</sequence>
<organism evidence="1 2">
    <name type="scientific">Dictyobacter vulcani</name>
    <dbReference type="NCBI Taxonomy" id="2607529"/>
    <lineage>
        <taxon>Bacteria</taxon>
        <taxon>Bacillati</taxon>
        <taxon>Chloroflexota</taxon>
        <taxon>Ktedonobacteria</taxon>
        <taxon>Ktedonobacterales</taxon>
        <taxon>Dictyobacteraceae</taxon>
        <taxon>Dictyobacter</taxon>
    </lineage>
</organism>
<evidence type="ECO:0000313" key="2">
    <source>
        <dbReference type="Proteomes" id="UP000326912"/>
    </source>
</evidence>
<dbReference type="EMBL" id="BKZW01000002">
    <property type="protein sequence ID" value="GER89837.1"/>
    <property type="molecule type" value="Genomic_DNA"/>
</dbReference>
<proteinExistence type="predicted"/>
<dbReference type="AlphaFoldDB" id="A0A5J4KTS9"/>
<gene>
    <name evidence="1" type="ORF">KDW_39990</name>
</gene>